<keyword evidence="2" id="KW-1185">Reference proteome</keyword>
<accession>A0ABT7UHV6</accession>
<dbReference type="Proteomes" id="UP001529275">
    <property type="component" value="Unassembled WGS sequence"/>
</dbReference>
<reference evidence="2" key="1">
    <citation type="submission" date="2023-06" db="EMBL/GenBank/DDBJ databases">
        <title>Identification and characterization of horizontal gene transfer across gut microbiota members of farm animals based on homology search.</title>
        <authorList>
            <person name="Zeman M."/>
            <person name="Kubasova T."/>
            <person name="Jahodarova E."/>
            <person name="Nykrynova M."/>
            <person name="Rychlik I."/>
        </authorList>
    </citation>
    <scope>NUCLEOTIDE SEQUENCE [LARGE SCALE GENOMIC DNA]</scope>
    <source>
        <strain evidence="2">ET341</strain>
    </source>
</reference>
<gene>
    <name evidence="1" type="ORF">QUV98_05245</name>
</gene>
<evidence type="ECO:0008006" key="3">
    <source>
        <dbReference type="Google" id="ProtNLM"/>
    </source>
</evidence>
<evidence type="ECO:0000313" key="1">
    <source>
        <dbReference type="EMBL" id="MDM8195718.1"/>
    </source>
</evidence>
<comment type="caution">
    <text evidence="1">The sequence shown here is derived from an EMBL/GenBank/DDBJ whole genome shotgun (WGS) entry which is preliminary data.</text>
</comment>
<name>A0ABT7UHV6_9FIRM</name>
<reference evidence="1 2" key="2">
    <citation type="submission" date="2023-06" db="EMBL/GenBank/DDBJ databases">
        <authorList>
            <person name="Zeman M."/>
            <person name="Kubasova T."/>
            <person name="Jahodarova E."/>
            <person name="Nykrynova M."/>
            <person name="Rychlik I."/>
        </authorList>
    </citation>
    <scope>NUCLEOTIDE SEQUENCE [LARGE SCALE GENOMIC DNA]</scope>
    <source>
        <strain evidence="1 2">ET341</strain>
    </source>
</reference>
<organism evidence="1 2">
    <name type="scientific">Massilimicrobiota timonensis</name>
    <dbReference type="NCBI Taxonomy" id="1776392"/>
    <lineage>
        <taxon>Bacteria</taxon>
        <taxon>Bacillati</taxon>
        <taxon>Bacillota</taxon>
        <taxon>Erysipelotrichia</taxon>
        <taxon>Erysipelotrichales</taxon>
        <taxon>Erysipelotrichaceae</taxon>
        <taxon>Massilimicrobiota</taxon>
    </lineage>
</organism>
<dbReference type="EMBL" id="JAUDCK010000013">
    <property type="protein sequence ID" value="MDM8195718.1"/>
    <property type="molecule type" value="Genomic_DNA"/>
</dbReference>
<protein>
    <recommendedName>
        <fullName evidence="3">DUF3969 domain-containing protein</fullName>
    </recommendedName>
</protein>
<proteinExistence type="predicted"/>
<sequence length="91" mass="10982">MTKEMYFTIALLSYENGVIYGDLHSPVLKKSIQFHNLTELILIMDQIMKDLNIPEYDERYHHVIIKKQLHDVELDYQDLKQDNFEKYLIVH</sequence>
<evidence type="ECO:0000313" key="2">
    <source>
        <dbReference type="Proteomes" id="UP001529275"/>
    </source>
</evidence>